<accession>A0A0D1JCF9</accession>
<dbReference type="GO" id="GO:0005975">
    <property type="term" value="P:carbohydrate metabolic process"/>
    <property type="evidence" value="ECO:0007669"/>
    <property type="project" value="InterPro"/>
</dbReference>
<dbReference type="PANTHER" id="PTHR42892:SF1">
    <property type="entry name" value="GLUCOSAMINE-6-PHOSPHATE ISOMERASE"/>
    <property type="match status" value="1"/>
</dbReference>
<dbReference type="InterPro" id="IPR052960">
    <property type="entry name" value="GlcN6P_deaminase-like"/>
</dbReference>
<evidence type="ECO:0000313" key="2">
    <source>
        <dbReference type="EMBL" id="KIU19298.1"/>
    </source>
</evidence>
<organism evidence="2 3">
    <name type="scientific">Weissella cibaria</name>
    <dbReference type="NCBI Taxonomy" id="137591"/>
    <lineage>
        <taxon>Bacteria</taxon>
        <taxon>Bacillati</taxon>
        <taxon>Bacillota</taxon>
        <taxon>Bacilli</taxon>
        <taxon>Lactobacillales</taxon>
        <taxon>Lactobacillaceae</taxon>
        <taxon>Weissella</taxon>
    </lineage>
</organism>
<feature type="domain" description="Glucosamine/galactosamine-6-phosphate isomerase" evidence="1">
    <location>
        <begin position="11"/>
        <end position="223"/>
    </location>
</feature>
<evidence type="ECO:0000259" key="1">
    <source>
        <dbReference type="Pfam" id="PF01182"/>
    </source>
</evidence>
<dbReference type="AlphaFoldDB" id="A0A0D1JCF9"/>
<reference evidence="2 3" key="1">
    <citation type="journal article" date="2015" name="Microbiology (Mosc.)">
        <title>Genomics of the Weissella cibaria species with an examination of its metabolic traits.</title>
        <authorList>
            <person name="Lynch K.M."/>
            <person name="Lucid A."/>
            <person name="Arendt E.K."/>
            <person name="Sleator R.D."/>
            <person name="Lucey B."/>
            <person name="Coffey A."/>
        </authorList>
    </citation>
    <scope>NUCLEOTIDE SEQUENCE [LARGE SCALE GENOMIC DNA]</scope>
    <source>
        <strain evidence="2 3">AB3b</strain>
    </source>
</reference>
<evidence type="ECO:0000313" key="3">
    <source>
        <dbReference type="Proteomes" id="UP000032289"/>
    </source>
</evidence>
<keyword evidence="2" id="KW-0378">Hydrolase</keyword>
<dbReference type="RefSeq" id="WP_043942047.1">
    <property type="nucleotide sequence ID" value="NZ_JWHT01000084.1"/>
</dbReference>
<dbReference type="PANTHER" id="PTHR42892">
    <property type="entry name" value="GLUCOSAMINE-6-PHOSPHATE DEAMINASE-LIKE PROTEIN BT_0258-RELATED"/>
    <property type="match status" value="1"/>
</dbReference>
<proteinExistence type="predicted"/>
<dbReference type="Gene3D" id="3.40.50.1360">
    <property type="match status" value="1"/>
</dbReference>
<dbReference type="InterPro" id="IPR006148">
    <property type="entry name" value="Glc/Gal-6P_isomerase"/>
</dbReference>
<sequence>MRIEIVDTKQDVTNETSHILLQKIYDPKVRNIALTAGTSPVASYEQCLEKFTERIHDPNMPKLHLWNFDEVPQEDSEEGMTTSTLRKYFLNPAEMPAYLYHRLDLSNWDTLDERLAQANGLDFMLLGIGSDGRYAGNLPGVTKFEDGTRYIPSEANDQVYAALVHSVGSEEKVPAGYVSMGPKTIMSAKEIVMIAFGKKKANIIKEAFFGPISEDVPASILQTHPNFTLLLDREAASEILPMPAATVTTANAVMS</sequence>
<dbReference type="EMBL" id="JWHT01000084">
    <property type="protein sequence ID" value="KIU19298.1"/>
    <property type="molecule type" value="Genomic_DNA"/>
</dbReference>
<name>A0A0D1JCF9_9LACO</name>
<dbReference type="GO" id="GO:0004342">
    <property type="term" value="F:glucosamine-6-phosphate deaminase activity"/>
    <property type="evidence" value="ECO:0007669"/>
    <property type="project" value="UniProtKB-EC"/>
</dbReference>
<protein>
    <submittedName>
        <fullName evidence="2">NagB_2 protein</fullName>
        <ecNumber evidence="2">3.5.99.6</ecNumber>
    </submittedName>
</protein>
<dbReference type="InterPro" id="IPR037171">
    <property type="entry name" value="NagB/RpiA_transferase-like"/>
</dbReference>
<dbReference type="SUPFAM" id="SSF100950">
    <property type="entry name" value="NagB/RpiA/CoA transferase-like"/>
    <property type="match status" value="1"/>
</dbReference>
<dbReference type="Proteomes" id="UP000032289">
    <property type="component" value="Unassembled WGS sequence"/>
</dbReference>
<dbReference type="Pfam" id="PF01182">
    <property type="entry name" value="Glucosamine_iso"/>
    <property type="match status" value="1"/>
</dbReference>
<dbReference type="EC" id="3.5.99.6" evidence="2"/>
<gene>
    <name evidence="2" type="primary">nagB_2</name>
    <name evidence="2" type="ORF">ab3b_02418</name>
</gene>
<dbReference type="PATRIC" id="fig|137591.24.peg.2376"/>
<comment type="caution">
    <text evidence="2">The sequence shown here is derived from an EMBL/GenBank/DDBJ whole genome shotgun (WGS) entry which is preliminary data.</text>
</comment>